<dbReference type="PANTHER" id="PTHR23345:SF33">
    <property type="entry name" value="CROSSVEINLESS D"/>
    <property type="match status" value="1"/>
</dbReference>
<evidence type="ECO:0000313" key="5">
    <source>
        <dbReference type="EMBL" id="JAB56618.1"/>
    </source>
</evidence>
<feature type="domain" description="Vitellogenin" evidence="3">
    <location>
        <begin position="1"/>
        <end position="583"/>
    </location>
</feature>
<dbReference type="SMART" id="SM01169">
    <property type="entry name" value="DUF1943"/>
    <property type="match status" value="1"/>
</dbReference>
<feature type="domain" description="VWFD" evidence="4">
    <location>
        <begin position="1159"/>
        <end position="1312"/>
    </location>
</feature>
<comment type="caution">
    <text evidence="2">Lacks conserved residue(s) required for the propagation of feature annotation.</text>
</comment>
<dbReference type="PANTHER" id="PTHR23345">
    <property type="entry name" value="VITELLOGENIN-RELATED"/>
    <property type="match status" value="1"/>
</dbReference>
<dbReference type="EMBL" id="GANO01003253">
    <property type="protein sequence ID" value="JAB56618.1"/>
    <property type="molecule type" value="mRNA"/>
</dbReference>
<evidence type="ECO:0000259" key="4">
    <source>
        <dbReference type="PROSITE" id="PS51233"/>
    </source>
</evidence>
<dbReference type="PROSITE" id="PS51211">
    <property type="entry name" value="VITELLOGENIN"/>
    <property type="match status" value="1"/>
</dbReference>
<dbReference type="InterPro" id="IPR050733">
    <property type="entry name" value="Vitellogenin/Apolipophorin"/>
</dbReference>
<dbReference type="InterPro" id="IPR015255">
    <property type="entry name" value="Vitellinogen_open_b-sht"/>
</dbReference>
<reference evidence="5" key="1">
    <citation type="journal article" date="2014" name="Insect Biochem. Mol. Biol.">
        <title>An insight into the sialome of the frog biting fly, Corethrella appendiculata.</title>
        <authorList>
            <person name="Ribeiro J.M.C."/>
            <person name="Chagas A.C."/>
            <person name="Pham V.M."/>
            <person name="Lounibos L.P."/>
            <person name="Calvo E."/>
        </authorList>
    </citation>
    <scope>NUCLEOTIDE SEQUENCE</scope>
    <source>
        <tissue evidence="5">Salivary glands</tissue>
    </source>
</reference>
<organism evidence="5">
    <name type="scientific">Corethrella appendiculata</name>
    <dbReference type="NCBI Taxonomy" id="1370023"/>
    <lineage>
        <taxon>Eukaryota</taxon>
        <taxon>Metazoa</taxon>
        <taxon>Ecdysozoa</taxon>
        <taxon>Arthropoda</taxon>
        <taxon>Hexapoda</taxon>
        <taxon>Insecta</taxon>
        <taxon>Pterygota</taxon>
        <taxon>Neoptera</taxon>
        <taxon>Endopterygota</taxon>
        <taxon>Diptera</taxon>
        <taxon>Nematocera</taxon>
        <taxon>Culicoidea</taxon>
        <taxon>Chaoboridae</taxon>
        <taxon>Corethrella</taxon>
    </lineage>
</organism>
<dbReference type="Gene3D" id="2.30.230.10">
    <property type="entry name" value="Lipovitellin, beta-sheet shell regions, chain A"/>
    <property type="match status" value="1"/>
</dbReference>
<dbReference type="Pfam" id="PF01347">
    <property type="entry name" value="Vitellogenin_N"/>
    <property type="match status" value="1"/>
</dbReference>
<dbReference type="PROSITE" id="PS51233">
    <property type="entry name" value="VWFD"/>
    <property type="match status" value="1"/>
</dbReference>
<dbReference type="SUPFAM" id="SSF48431">
    <property type="entry name" value="Lipovitellin-phosvitin complex, superhelical domain"/>
    <property type="match status" value="1"/>
</dbReference>
<dbReference type="InterPro" id="IPR001747">
    <property type="entry name" value="Vitellogenin_N"/>
</dbReference>
<proteinExistence type="evidence at transcript level"/>
<dbReference type="InterPro" id="IPR011030">
    <property type="entry name" value="Lipovitellin_superhlx_dom"/>
</dbReference>
<dbReference type="SMART" id="SM00638">
    <property type="entry name" value="LPD_N"/>
    <property type="match status" value="1"/>
</dbReference>
<evidence type="ECO:0000259" key="3">
    <source>
        <dbReference type="PROSITE" id="PS51211"/>
    </source>
</evidence>
<dbReference type="Pfam" id="PF09172">
    <property type="entry name" value="Vit_open_b-sht"/>
    <property type="match status" value="1"/>
</dbReference>
<protein>
    <submittedName>
        <fullName evidence="5">Putative crossveinless d</fullName>
    </submittedName>
</protein>
<evidence type="ECO:0000256" key="2">
    <source>
        <dbReference type="PROSITE-ProRule" id="PRU00557"/>
    </source>
</evidence>
<dbReference type="InterPro" id="IPR015819">
    <property type="entry name" value="Lipid_transp_b-sht_shell"/>
</dbReference>
<dbReference type="SUPFAM" id="SSF56968">
    <property type="entry name" value="Lipovitellin-phosvitin complex, beta-sheet shell regions"/>
    <property type="match status" value="2"/>
</dbReference>
<feature type="non-terminal residue" evidence="5">
    <location>
        <position position="1"/>
    </location>
</feature>
<dbReference type="InterPro" id="IPR001846">
    <property type="entry name" value="VWF_type-D"/>
</dbReference>
<dbReference type="InterPro" id="IPR015816">
    <property type="entry name" value="Vitellinogen_b-sht_N"/>
</dbReference>
<keyword evidence="1" id="KW-0732">Signal</keyword>
<sequence length="1312" mass="149839">KIDLSPDYYPDQEAIKSILTPFSITIGNDSTVQSILLKANEPIWSSNIKRGIASLLQVQGDHPGAFVAKENGIYGFCPTEHFVVNKTNTNYEISKTFDMDSCYPYLGGVYLTQSNIPLNICLKTKHTEALTSRIGNYHLTKVENYRYRLTSIESSMRTNIPTFESYYPQFLFTKIVIKYQSHKSLNESVLINISDNMEAEPSSLLFVNPTEEATGGRSAKSPQQLIKRIVGVLHTLADNLETSEERLHEPYDESVSEIMRLVGTLNFETLNKLYEELDIGTSYRQETAKNIFLEILPRTGTEPTVLLSRDLVLKKLVKPTTAVQLLIALPFYIATPSLKLVQECQSFLSFGPDRPDVRHAAVLSYATMIYNAFVGGKLTSEIFEKYVQIYFEHFLNSFEYEQKMLYLEALGNLQMGNVAEYLEPIIKADYSQNTDIRFLAIWATMPTAYMRPDKVYETYWPIFYSRTTPLQLRIAAFTMLLVSSPTPGRLLGLHSVISIENDPHMINFYRTTVLSISETTYPCYQHLKNLLAYMTRSIPKAPLPKYWVTGNYLFDYRDRKYHIGSMLQTLMIGDVQTDLPLVVYGKFDTEALGRFTGQLGFYIKARGLTDAVINRLSKINSSHLKIDQLSALLKSLKMPTKSATPLHLEFIIQLEGKAILSYHLNQTTFYNLTDGDLINRVNSLLRTDSHINMQIVRRPFMIKYALPTLIGTPANILLENTVIATLRGNTTQQLSMDKVTRNNQIELRYSSYAVVKIRSYNPIEDIEYQTIREQGFLFYVPINNEIVVNISSQTVSYSFYRPEGLTSGISLKSRTRNSPINPESHPVAEKEKQKKEIANLIYNIDDVGVNFKVLSPFSIINYLLKVISLVQLNTIHIGRDKQLSLLFNNEKKSKIEGTFKWESEDFSQQSTATENQVIKVDWQIQHKIDLDKLDEKILNRWELSTRYTNYKNTKSTRIMVYLNRKTLNGTNWKLCVTAAHEPLIFLKKPFTFQSTIVFGNSTSGNKCPSDKSRIDVNLSYGVTKNAEDLYKNLQTRDENCPKEIIRMTPPLFSGYCVSKLFSDLTQITFVNADVKFQRMPDTFEDIINRLDHFIVAIVPKRVDKLNISEAINLSITIPTNDTKTFLNINDNDIVLPVNYPIDAKYNSVQQVSIDYGFTSTCGLINNKIYTFSDKIIYLTNELKAPFIHNQTDSYLLAADCSENPKLAVFILNDFSGIRVYTGGNYFTYKSGQLDPVIHVNDENLEFNLKTGGVYHYPPDEEFNDFKVYLDDENILVYENKLITTIVQYDLGNIVNILLPTVHKGKMCGLCTL</sequence>
<accession>U5EQI4</accession>
<evidence type="ECO:0000256" key="1">
    <source>
        <dbReference type="ARBA" id="ARBA00022729"/>
    </source>
</evidence>
<dbReference type="GO" id="GO:0005319">
    <property type="term" value="F:lipid transporter activity"/>
    <property type="evidence" value="ECO:0007669"/>
    <property type="project" value="InterPro"/>
</dbReference>
<dbReference type="Gene3D" id="1.25.10.20">
    <property type="entry name" value="Vitellinogen, superhelical"/>
    <property type="match status" value="1"/>
</dbReference>
<name>U5EQI4_9DIPT</name>